<comment type="subcellular location">
    <subcellularLocation>
        <location evidence="1">Cell membrane</location>
        <topology evidence="1">Multi-pass membrane protein</topology>
    </subcellularLocation>
    <subcellularLocation>
        <location evidence="8">Membrane</location>
        <topology evidence="8">Multi-pass membrane protein</topology>
    </subcellularLocation>
</comment>
<feature type="domain" description="MotA/TolQ/ExbB proton channel" evidence="10">
    <location>
        <begin position="72"/>
        <end position="190"/>
    </location>
</feature>
<sequence>MSLFLELMRDGGPIMWVILFCSVVALFIFLKKVFQFHREEINVGELLRGLFNVLRRDGFVEALTLCDHTPGPAARLLAAAIRAYERGDDDIRKAVDDAALEEIPKLERHINLLSTLGFVLPLIGFLGTVLGMMKVFQVAQTNEAFSATDIAGAVNMALISTAAALAVAIPCYLAYNYLIARVNLITLDMEKASLEMLGFIERRRREGGAAEAKHE</sequence>
<comment type="similarity">
    <text evidence="8">Belongs to the exbB/tolQ family.</text>
</comment>
<feature type="transmembrane region" description="Helical" evidence="9">
    <location>
        <begin position="12"/>
        <end position="30"/>
    </location>
</feature>
<dbReference type="Pfam" id="PF01618">
    <property type="entry name" value="MotA_ExbB"/>
    <property type="match status" value="1"/>
</dbReference>
<keyword evidence="4 9" id="KW-0812">Transmembrane</keyword>
<evidence type="ECO:0000256" key="9">
    <source>
        <dbReference type="SAM" id="Phobius"/>
    </source>
</evidence>
<evidence type="ECO:0000313" key="12">
    <source>
        <dbReference type="Proteomes" id="UP000435649"/>
    </source>
</evidence>
<comment type="caution">
    <text evidence="11">The sequence shown here is derived from an EMBL/GenBank/DDBJ whole genome shotgun (WGS) entry which is preliminary data.</text>
</comment>
<accession>A0A844G0U6</accession>
<keyword evidence="5 8" id="KW-0653">Protein transport</keyword>
<dbReference type="RefSeq" id="WP_106053907.1">
    <property type="nucleotide sequence ID" value="NZ_CALXOB010000006.1"/>
</dbReference>
<evidence type="ECO:0000256" key="7">
    <source>
        <dbReference type="ARBA" id="ARBA00023136"/>
    </source>
</evidence>
<dbReference type="GO" id="GO:0005886">
    <property type="term" value="C:plasma membrane"/>
    <property type="evidence" value="ECO:0007669"/>
    <property type="project" value="UniProtKB-SubCell"/>
</dbReference>
<keyword evidence="2 8" id="KW-0813">Transport</keyword>
<name>A0A844G0U6_9BACT</name>
<proteinExistence type="inferred from homology"/>
<feature type="transmembrane region" description="Helical" evidence="9">
    <location>
        <begin position="153"/>
        <end position="175"/>
    </location>
</feature>
<evidence type="ECO:0000256" key="4">
    <source>
        <dbReference type="ARBA" id="ARBA00022692"/>
    </source>
</evidence>
<dbReference type="PANTHER" id="PTHR30625">
    <property type="entry name" value="PROTEIN TOLQ"/>
    <property type="match status" value="1"/>
</dbReference>
<dbReference type="Proteomes" id="UP000435649">
    <property type="component" value="Unassembled WGS sequence"/>
</dbReference>
<dbReference type="InterPro" id="IPR002898">
    <property type="entry name" value="MotA_ExbB_proton_chnl"/>
</dbReference>
<evidence type="ECO:0000313" key="11">
    <source>
        <dbReference type="EMBL" id="MST96291.1"/>
    </source>
</evidence>
<evidence type="ECO:0000256" key="1">
    <source>
        <dbReference type="ARBA" id="ARBA00004651"/>
    </source>
</evidence>
<dbReference type="InterPro" id="IPR050790">
    <property type="entry name" value="ExbB/TolQ_transport"/>
</dbReference>
<evidence type="ECO:0000256" key="3">
    <source>
        <dbReference type="ARBA" id="ARBA00022475"/>
    </source>
</evidence>
<dbReference type="PANTHER" id="PTHR30625:SF15">
    <property type="entry name" value="BIOPOLYMER TRANSPORT PROTEIN EXBB"/>
    <property type="match status" value="1"/>
</dbReference>
<dbReference type="AlphaFoldDB" id="A0A844G0U6"/>
<keyword evidence="6 9" id="KW-1133">Transmembrane helix</keyword>
<keyword evidence="12" id="KW-1185">Reference proteome</keyword>
<evidence type="ECO:0000256" key="2">
    <source>
        <dbReference type="ARBA" id="ARBA00022448"/>
    </source>
</evidence>
<organism evidence="11 12">
    <name type="scientific">Victivallis lenta</name>
    <dbReference type="NCBI Taxonomy" id="2606640"/>
    <lineage>
        <taxon>Bacteria</taxon>
        <taxon>Pseudomonadati</taxon>
        <taxon>Lentisphaerota</taxon>
        <taxon>Lentisphaeria</taxon>
        <taxon>Victivallales</taxon>
        <taxon>Victivallaceae</taxon>
        <taxon>Victivallis</taxon>
    </lineage>
</organism>
<evidence type="ECO:0000259" key="10">
    <source>
        <dbReference type="Pfam" id="PF01618"/>
    </source>
</evidence>
<keyword evidence="3" id="KW-1003">Cell membrane</keyword>
<reference evidence="11 12" key="1">
    <citation type="submission" date="2019-08" db="EMBL/GenBank/DDBJ databases">
        <title>In-depth cultivation of the pig gut microbiome towards novel bacterial diversity and tailored functional studies.</title>
        <authorList>
            <person name="Wylensek D."/>
            <person name="Hitch T.C.A."/>
            <person name="Clavel T."/>
        </authorList>
    </citation>
    <scope>NUCLEOTIDE SEQUENCE [LARGE SCALE GENOMIC DNA]</scope>
    <source>
        <strain evidence="11 12">BBE-744-WT-12</strain>
    </source>
</reference>
<protein>
    <submittedName>
        <fullName evidence="11">MotA/TolQ/ExbB proton channel family protein</fullName>
    </submittedName>
</protein>
<evidence type="ECO:0000256" key="8">
    <source>
        <dbReference type="RuleBase" id="RU004057"/>
    </source>
</evidence>
<dbReference type="GO" id="GO:0017038">
    <property type="term" value="P:protein import"/>
    <property type="evidence" value="ECO:0007669"/>
    <property type="project" value="TreeGrafter"/>
</dbReference>
<keyword evidence="7 9" id="KW-0472">Membrane</keyword>
<gene>
    <name evidence="11" type="ORF">FYJ85_04415</name>
</gene>
<evidence type="ECO:0000256" key="6">
    <source>
        <dbReference type="ARBA" id="ARBA00022989"/>
    </source>
</evidence>
<feature type="transmembrane region" description="Helical" evidence="9">
    <location>
        <begin position="112"/>
        <end position="133"/>
    </location>
</feature>
<evidence type="ECO:0000256" key="5">
    <source>
        <dbReference type="ARBA" id="ARBA00022927"/>
    </source>
</evidence>
<dbReference type="EMBL" id="VUNS01000003">
    <property type="protein sequence ID" value="MST96291.1"/>
    <property type="molecule type" value="Genomic_DNA"/>
</dbReference>